<accession>A0A5C2RSM8</accession>
<dbReference type="PANTHER" id="PTHR38248">
    <property type="entry name" value="FUNK1 6"/>
    <property type="match status" value="1"/>
</dbReference>
<dbReference type="InterPro" id="IPR040976">
    <property type="entry name" value="Pkinase_fungal"/>
</dbReference>
<dbReference type="Pfam" id="PF17667">
    <property type="entry name" value="Pkinase_fungal"/>
    <property type="match status" value="1"/>
</dbReference>
<dbReference type="GO" id="GO:0004672">
    <property type="term" value="F:protein kinase activity"/>
    <property type="evidence" value="ECO:0007669"/>
    <property type="project" value="InterPro"/>
</dbReference>
<sequence>MTESSSQNYGFLGKKAEARYPRLAAEASTWILGPMPPYDFLQKFLGYDTDKVPSTGQLPSKDAFESVPSHAKRESDIYEKLAVALNGRCPGFSFHITANHADATGPGEKLGSTKPDICCYAQQHIDASNVPLSKDGKGRVSHMGCVAFYFEIKASPSQDFFEDPKPGTTVQQRDSHKFIRDGDKRAEDFGQAVNYAVETCKRQHRHCCYSISMSGSSTRFIRWDRAGAVVTEAFDIRTQPTHLCAFLWCFAHASDAERGYDLTVEPASPAEEILFRNAIAKHIITQLPPWSTAGDHQTELNKHYEPNAVTAIFLPLDPGFDINLRRVLVSRPLATPLSVVGRCTRTYWAYDTFLKRVVLLKDTWRSEPNDPVVDGTAVSSDERLVREGDILLYLRKKNVRNIPTVEYQEDVPSTTIVETVTFEADDEQNVQDDDGVLSDDEDLGDQDLPTIEYGDTQTTQTQRFLSAWWVCNRSSREPYVNERKHYRMLSNIVGASLVELRSTAELLYAAYDVFQALRDAYDLANYLHRDLTPGNIVLFNDPRVGELADAHMVRKGYLIDWDLAAEVKPKHPHRDVPVSATWQFLSAALCINLRLAHGGTLPLRYKFSLEHTIRDDMESMIYVVLYCALLWTPHKLSPEELANTMMFFDAYDTLENVPTGGDPKSMNLRTRRHTDRLTDKWAVPQTGIWVNIMLDYVHPAAKITPPRRFNKSQPKYVEPWLSKFLKKHGAALPRNDRFDHVAHHPEKFSDKAPLASRGRPNQATHASPPMGDVRKGKSPIKRQVDSDVEGQTDSDVEGDAEREGKSPIKRRADTYVEGDAKRARGHDSDSTLRPHTGGRTVMDSDEEWDEERSYSPQLYDYDTASAASGPSTSTLTTSRYSAQGTGRW</sequence>
<evidence type="ECO:0000313" key="4">
    <source>
        <dbReference type="Proteomes" id="UP000313359"/>
    </source>
</evidence>
<protein>
    <recommendedName>
        <fullName evidence="2">Fungal-type protein kinase domain-containing protein</fullName>
    </recommendedName>
</protein>
<evidence type="ECO:0000256" key="1">
    <source>
        <dbReference type="SAM" id="MobiDB-lite"/>
    </source>
</evidence>
<feature type="domain" description="Fungal-type protein kinase" evidence="2">
    <location>
        <begin position="182"/>
        <end position="626"/>
    </location>
</feature>
<keyword evidence="4" id="KW-1185">Reference proteome</keyword>
<dbReference type="EMBL" id="ML122303">
    <property type="protein sequence ID" value="RPD54652.1"/>
    <property type="molecule type" value="Genomic_DNA"/>
</dbReference>
<dbReference type="PROSITE" id="PS00109">
    <property type="entry name" value="PROTEIN_KINASE_TYR"/>
    <property type="match status" value="1"/>
</dbReference>
<evidence type="ECO:0000313" key="3">
    <source>
        <dbReference type="EMBL" id="RPD54652.1"/>
    </source>
</evidence>
<feature type="region of interest" description="Disordered" evidence="1">
    <location>
        <begin position="744"/>
        <end position="888"/>
    </location>
</feature>
<feature type="compositionally biased region" description="Basic and acidic residues" evidence="1">
    <location>
        <begin position="799"/>
        <end position="832"/>
    </location>
</feature>
<proteinExistence type="predicted"/>
<dbReference type="SUPFAM" id="SSF56112">
    <property type="entry name" value="Protein kinase-like (PK-like)"/>
    <property type="match status" value="1"/>
</dbReference>
<feature type="compositionally biased region" description="Acidic residues" evidence="1">
    <location>
        <begin position="786"/>
        <end position="798"/>
    </location>
</feature>
<dbReference type="AlphaFoldDB" id="A0A5C2RSM8"/>
<organism evidence="3 4">
    <name type="scientific">Lentinus tigrinus ALCF2SS1-6</name>
    <dbReference type="NCBI Taxonomy" id="1328759"/>
    <lineage>
        <taxon>Eukaryota</taxon>
        <taxon>Fungi</taxon>
        <taxon>Dikarya</taxon>
        <taxon>Basidiomycota</taxon>
        <taxon>Agaricomycotina</taxon>
        <taxon>Agaricomycetes</taxon>
        <taxon>Polyporales</taxon>
        <taxon>Polyporaceae</taxon>
        <taxon>Lentinus</taxon>
    </lineage>
</organism>
<name>A0A5C2RSM8_9APHY</name>
<dbReference type="Gene3D" id="1.10.510.10">
    <property type="entry name" value="Transferase(Phosphotransferase) domain 1"/>
    <property type="match status" value="1"/>
</dbReference>
<dbReference type="InterPro" id="IPR011009">
    <property type="entry name" value="Kinase-like_dom_sf"/>
</dbReference>
<dbReference type="PANTHER" id="PTHR38248:SF2">
    <property type="entry name" value="FUNK1 11"/>
    <property type="match status" value="1"/>
</dbReference>
<evidence type="ECO:0000259" key="2">
    <source>
        <dbReference type="Pfam" id="PF17667"/>
    </source>
</evidence>
<dbReference type="STRING" id="1328759.A0A5C2RSM8"/>
<dbReference type="OrthoDB" id="2742759at2759"/>
<dbReference type="InterPro" id="IPR008266">
    <property type="entry name" value="Tyr_kinase_AS"/>
</dbReference>
<feature type="compositionally biased region" description="Low complexity" evidence="1">
    <location>
        <begin position="863"/>
        <end position="878"/>
    </location>
</feature>
<dbReference type="Proteomes" id="UP000313359">
    <property type="component" value="Unassembled WGS sequence"/>
</dbReference>
<reference evidence="3" key="1">
    <citation type="journal article" date="2018" name="Genome Biol. Evol.">
        <title>Genomics and development of Lentinus tigrinus, a white-rot wood-decaying mushroom with dimorphic fruiting bodies.</title>
        <authorList>
            <person name="Wu B."/>
            <person name="Xu Z."/>
            <person name="Knudson A."/>
            <person name="Carlson A."/>
            <person name="Chen N."/>
            <person name="Kovaka S."/>
            <person name="LaButti K."/>
            <person name="Lipzen A."/>
            <person name="Pennachio C."/>
            <person name="Riley R."/>
            <person name="Schakwitz W."/>
            <person name="Umezawa K."/>
            <person name="Ohm R.A."/>
            <person name="Grigoriev I.V."/>
            <person name="Nagy L.G."/>
            <person name="Gibbons J."/>
            <person name="Hibbett D."/>
        </authorList>
    </citation>
    <scope>NUCLEOTIDE SEQUENCE [LARGE SCALE GENOMIC DNA]</scope>
    <source>
        <strain evidence="3">ALCF2SS1-6</strain>
    </source>
</reference>
<feature type="compositionally biased region" description="Polar residues" evidence="1">
    <location>
        <begin position="879"/>
        <end position="888"/>
    </location>
</feature>
<gene>
    <name evidence="3" type="ORF">L227DRAFT_343624</name>
</gene>